<dbReference type="RefSeq" id="WP_078664673.1">
    <property type="nucleotide sequence ID" value="NZ_FUXM01000004.1"/>
</dbReference>
<dbReference type="SUPFAM" id="SSF55874">
    <property type="entry name" value="ATPase domain of HSP90 chaperone/DNA topoisomerase II/histidine kinase"/>
    <property type="match status" value="1"/>
</dbReference>
<keyword evidence="1" id="KW-1133">Transmembrane helix</keyword>
<keyword evidence="1" id="KW-0472">Membrane</keyword>
<sequence>MKNRFWLVTTLYIILFSLLLALLYYDGHRLASVWLLTFLLLLALGGVYYLLFQQQKTWWQQRWEQAELVRLVLKIMDGQVMAEEAWEFFVRFQKNLVGSWAAAIIKFDDEYEWQIIAGDRQIASRFSPAIQEAIRRLKRAEGDYRYLSEPIPLGWNKLYASCYGDLLLVNICCRQKCLLDDSELANHFRQNLRRFLQARIITPVLQAEQAYSLGLLFLMLMSGSQIGTVVVREEGEEGFRLLAHWGLGEEASLSRQTVGLLSLVCASGETLNLGTASQTVQLDLLSPEYSDILVVPIRIDGTTRGALLIGNRVKAEDSKRPYPPEIVMVATLIAEKMGAILKHELMHQAIKARFLATIQALVQALEARDRYTKGHSENVARYARIIAEEMGLTAQQKENIYLAGLLHDIGKIGVPELILNKPGRLTEEERVVIRQHPVTSRRILEAIPEMQGILQAVEQHHERWDGLGYPAGIAGEDIDLGARIIAVADAFDAMTSDRIYQKGQTAEQALEELVRGAGAQWDPQIVDVFLNWWERTNKKSVVNWKLKFTRRIYRDILASVTQSKLHLVEKEEMLDFWHKLNLEEWLEVKEARDLGQLREHFQIWLQVRQYPEKRSKELLLILSELATNALKHARGGQVNWGLDDRDNLYIVVRDEGSGFEVEKLPQSLLVKGFSTKKSLGYGFSVILEHCNKVYLATDSTGSIVMVECGKSRMEVTGTL</sequence>
<feature type="transmembrane region" description="Helical" evidence="1">
    <location>
        <begin position="31"/>
        <end position="52"/>
    </location>
</feature>
<dbReference type="InterPro" id="IPR003594">
    <property type="entry name" value="HATPase_dom"/>
</dbReference>
<evidence type="ECO:0000259" key="2">
    <source>
        <dbReference type="PROSITE" id="PS51831"/>
    </source>
</evidence>
<reference evidence="5" key="1">
    <citation type="submission" date="2017-02" db="EMBL/GenBank/DDBJ databases">
        <authorList>
            <person name="Varghese N."/>
            <person name="Submissions S."/>
        </authorList>
    </citation>
    <scope>NUCLEOTIDE SEQUENCE [LARGE SCALE GENOMIC DNA]</scope>
    <source>
        <strain evidence="5">DSM 16521</strain>
    </source>
</reference>
<dbReference type="Gene3D" id="3.30.450.40">
    <property type="match status" value="1"/>
</dbReference>
<proteinExistence type="predicted"/>
<accession>A0A1T4MEQ4</accession>
<dbReference type="Pfam" id="PF13581">
    <property type="entry name" value="HATPase_c_2"/>
    <property type="match status" value="1"/>
</dbReference>
<feature type="transmembrane region" description="Helical" evidence="1">
    <location>
        <begin position="5"/>
        <end position="25"/>
    </location>
</feature>
<gene>
    <name evidence="4" type="ORF">SAMN02745885_00536</name>
</gene>
<protein>
    <submittedName>
        <fullName evidence="4">HDIG domain-containing protein</fullName>
    </submittedName>
</protein>
<name>A0A1T4MEQ4_9FIRM</name>
<dbReference type="InterPro" id="IPR036890">
    <property type="entry name" value="HATPase_C_sf"/>
</dbReference>
<dbReference type="CDD" id="cd00077">
    <property type="entry name" value="HDc"/>
    <property type="match status" value="1"/>
</dbReference>
<feature type="domain" description="HD" evidence="2">
    <location>
        <begin position="372"/>
        <end position="494"/>
    </location>
</feature>
<dbReference type="InterPro" id="IPR003607">
    <property type="entry name" value="HD/PDEase_dom"/>
</dbReference>
<evidence type="ECO:0000256" key="1">
    <source>
        <dbReference type="SAM" id="Phobius"/>
    </source>
</evidence>
<dbReference type="Pfam" id="PF13487">
    <property type="entry name" value="HD_5"/>
    <property type="match status" value="1"/>
</dbReference>
<feature type="domain" description="HD-GYP" evidence="3">
    <location>
        <begin position="350"/>
        <end position="545"/>
    </location>
</feature>
<dbReference type="Gene3D" id="1.10.3210.10">
    <property type="entry name" value="Hypothetical protein af1432"/>
    <property type="match status" value="1"/>
</dbReference>
<dbReference type="InterPro" id="IPR006674">
    <property type="entry name" value="HD_domain"/>
</dbReference>
<organism evidence="4 5">
    <name type="scientific">Carboxydocella sporoproducens DSM 16521</name>
    <dbReference type="NCBI Taxonomy" id="1121270"/>
    <lineage>
        <taxon>Bacteria</taxon>
        <taxon>Bacillati</taxon>
        <taxon>Bacillota</taxon>
        <taxon>Clostridia</taxon>
        <taxon>Eubacteriales</taxon>
        <taxon>Clostridiales Family XVI. Incertae Sedis</taxon>
        <taxon>Carboxydocella</taxon>
    </lineage>
</organism>
<dbReference type="SMART" id="SM00471">
    <property type="entry name" value="HDc"/>
    <property type="match status" value="1"/>
</dbReference>
<dbReference type="Proteomes" id="UP000189933">
    <property type="component" value="Unassembled WGS sequence"/>
</dbReference>
<dbReference type="InterPro" id="IPR037522">
    <property type="entry name" value="HD_GYP_dom"/>
</dbReference>
<dbReference type="OrthoDB" id="9798833at2"/>
<dbReference type="SUPFAM" id="SSF109604">
    <property type="entry name" value="HD-domain/PDEase-like"/>
    <property type="match status" value="1"/>
</dbReference>
<dbReference type="SUPFAM" id="SSF55781">
    <property type="entry name" value="GAF domain-like"/>
    <property type="match status" value="1"/>
</dbReference>
<keyword evidence="5" id="KW-1185">Reference proteome</keyword>
<dbReference type="PROSITE" id="PS51832">
    <property type="entry name" value="HD_GYP"/>
    <property type="match status" value="1"/>
</dbReference>
<dbReference type="AlphaFoldDB" id="A0A1T4MEQ4"/>
<dbReference type="PANTHER" id="PTHR43155:SF2">
    <property type="entry name" value="CYCLIC DI-GMP PHOSPHODIESTERASE PA4108"/>
    <property type="match status" value="1"/>
</dbReference>
<dbReference type="NCBIfam" id="TIGR00277">
    <property type="entry name" value="HDIG"/>
    <property type="match status" value="1"/>
</dbReference>
<evidence type="ECO:0000313" key="5">
    <source>
        <dbReference type="Proteomes" id="UP000189933"/>
    </source>
</evidence>
<dbReference type="EMBL" id="FUXM01000004">
    <property type="protein sequence ID" value="SJZ65371.1"/>
    <property type="molecule type" value="Genomic_DNA"/>
</dbReference>
<dbReference type="Gene3D" id="3.30.565.10">
    <property type="entry name" value="Histidine kinase-like ATPase, C-terminal domain"/>
    <property type="match status" value="1"/>
</dbReference>
<dbReference type="InterPro" id="IPR029016">
    <property type="entry name" value="GAF-like_dom_sf"/>
</dbReference>
<evidence type="ECO:0000313" key="4">
    <source>
        <dbReference type="EMBL" id="SJZ65371.1"/>
    </source>
</evidence>
<evidence type="ECO:0000259" key="3">
    <source>
        <dbReference type="PROSITE" id="PS51832"/>
    </source>
</evidence>
<keyword evidence="1" id="KW-0812">Transmembrane</keyword>
<dbReference type="PANTHER" id="PTHR43155">
    <property type="entry name" value="CYCLIC DI-GMP PHOSPHODIESTERASE PA4108-RELATED"/>
    <property type="match status" value="1"/>
</dbReference>
<dbReference type="InterPro" id="IPR006675">
    <property type="entry name" value="HDIG_dom"/>
</dbReference>
<dbReference type="PROSITE" id="PS51831">
    <property type="entry name" value="HD"/>
    <property type="match status" value="1"/>
</dbReference>